<keyword evidence="11" id="KW-0812">Transmembrane</keyword>
<evidence type="ECO:0000256" key="6">
    <source>
        <dbReference type="ARBA" id="ARBA00023157"/>
    </source>
</evidence>
<comment type="similarity">
    <text evidence="2 10">Belongs to the glycosyl hydrolase 27 family.</text>
</comment>
<dbReference type="FunFam" id="3.20.20.70:FF:000070">
    <property type="entry name" value="Alpha-galactosidase"/>
    <property type="match status" value="1"/>
</dbReference>
<dbReference type="GO" id="GO:0009311">
    <property type="term" value="P:oligosaccharide metabolic process"/>
    <property type="evidence" value="ECO:0007669"/>
    <property type="project" value="TreeGrafter"/>
</dbReference>
<dbReference type="GO" id="GO:0019377">
    <property type="term" value="P:glycolipid catabolic process"/>
    <property type="evidence" value="ECO:0007669"/>
    <property type="project" value="UniProtKB-ARBA"/>
</dbReference>
<dbReference type="InterPro" id="IPR035373">
    <property type="entry name" value="Melibiase/NAGA_C"/>
</dbReference>
<dbReference type="Pfam" id="PF16499">
    <property type="entry name" value="Melibiase_2"/>
    <property type="match status" value="1"/>
</dbReference>
<evidence type="ECO:0000256" key="3">
    <source>
        <dbReference type="ARBA" id="ARBA00011738"/>
    </source>
</evidence>
<feature type="non-terminal residue" evidence="13">
    <location>
        <position position="1"/>
    </location>
</feature>
<keyword evidence="11" id="KW-1133">Transmembrane helix</keyword>
<name>A0A3M7RVB3_BRAPC</name>
<feature type="domain" description="Alpha galactosidase A C-terminal" evidence="12">
    <location>
        <begin position="318"/>
        <end position="401"/>
    </location>
</feature>
<keyword evidence="5" id="KW-0443">Lipid metabolism</keyword>
<evidence type="ECO:0000256" key="4">
    <source>
        <dbReference type="ARBA" id="ARBA00022801"/>
    </source>
</evidence>
<dbReference type="SUPFAM" id="SSF51445">
    <property type="entry name" value="(Trans)glycosidases"/>
    <property type="match status" value="1"/>
</dbReference>
<dbReference type="AlphaFoldDB" id="A0A3M7RVB3"/>
<comment type="subunit">
    <text evidence="3 10">Homodimer.</text>
</comment>
<dbReference type="CDD" id="cd14792">
    <property type="entry name" value="GH27"/>
    <property type="match status" value="1"/>
</dbReference>
<dbReference type="PRINTS" id="PR00740">
    <property type="entry name" value="GLHYDRLASE27"/>
</dbReference>
<dbReference type="Gene3D" id="2.60.40.1180">
    <property type="entry name" value="Golgi alpha-mannosidase II"/>
    <property type="match status" value="1"/>
</dbReference>
<dbReference type="EC" id="3.2.1.-" evidence="10"/>
<dbReference type="GO" id="GO:0016020">
    <property type="term" value="C:membrane"/>
    <property type="evidence" value="ECO:0007669"/>
    <property type="project" value="GOC"/>
</dbReference>
<dbReference type="InterPro" id="IPR013785">
    <property type="entry name" value="Aldolase_TIM"/>
</dbReference>
<dbReference type="InterPro" id="IPR000111">
    <property type="entry name" value="Glyco_hydro_27/36_CS"/>
</dbReference>
<evidence type="ECO:0000256" key="7">
    <source>
        <dbReference type="ARBA" id="ARBA00023180"/>
    </source>
</evidence>
<evidence type="ECO:0000256" key="5">
    <source>
        <dbReference type="ARBA" id="ARBA00023098"/>
    </source>
</evidence>
<proteinExistence type="inferred from homology"/>
<dbReference type="SUPFAM" id="SSF51011">
    <property type="entry name" value="Glycosyl hydrolase domain"/>
    <property type="match status" value="1"/>
</dbReference>
<keyword evidence="9 10" id="KW-0326">Glycosidase</keyword>
<dbReference type="OrthoDB" id="5795902at2759"/>
<dbReference type="EMBL" id="REGN01002531">
    <property type="protein sequence ID" value="RNA27511.1"/>
    <property type="molecule type" value="Genomic_DNA"/>
</dbReference>
<evidence type="ECO:0000256" key="2">
    <source>
        <dbReference type="ARBA" id="ARBA00009743"/>
    </source>
</evidence>
<keyword evidence="7" id="KW-0325">Glycoprotein</keyword>
<dbReference type="Pfam" id="PF17450">
    <property type="entry name" value="Melibiase_2_C"/>
    <property type="match status" value="1"/>
</dbReference>
<evidence type="ECO:0000313" key="14">
    <source>
        <dbReference type="Proteomes" id="UP000276133"/>
    </source>
</evidence>
<gene>
    <name evidence="13" type="ORF">BpHYR1_046645</name>
</gene>
<evidence type="ECO:0000259" key="12">
    <source>
        <dbReference type="Pfam" id="PF17450"/>
    </source>
</evidence>
<keyword evidence="14" id="KW-1185">Reference proteome</keyword>
<evidence type="ECO:0000313" key="13">
    <source>
        <dbReference type="EMBL" id="RNA27511.1"/>
    </source>
</evidence>
<evidence type="ECO:0000256" key="10">
    <source>
        <dbReference type="RuleBase" id="RU361168"/>
    </source>
</evidence>
<comment type="subcellular location">
    <subcellularLocation>
        <location evidence="1">Lysosome</location>
    </subcellularLocation>
</comment>
<reference evidence="13 14" key="1">
    <citation type="journal article" date="2018" name="Sci. Rep.">
        <title>Genomic signatures of local adaptation to the degree of environmental predictability in rotifers.</title>
        <authorList>
            <person name="Franch-Gras L."/>
            <person name="Hahn C."/>
            <person name="Garcia-Roger E.M."/>
            <person name="Carmona M.J."/>
            <person name="Serra M."/>
            <person name="Gomez A."/>
        </authorList>
    </citation>
    <scope>NUCLEOTIDE SEQUENCE [LARGE SCALE GENOMIC DNA]</scope>
    <source>
        <strain evidence="13">HYR1</strain>
    </source>
</reference>
<keyword evidence="11" id="KW-0472">Membrane</keyword>
<evidence type="ECO:0000256" key="1">
    <source>
        <dbReference type="ARBA" id="ARBA00004371"/>
    </source>
</evidence>
<dbReference type="STRING" id="10195.A0A3M7RVB3"/>
<dbReference type="PANTHER" id="PTHR11452:SF83">
    <property type="entry name" value="ALPHA-GALACTOSIDASE"/>
    <property type="match status" value="1"/>
</dbReference>
<evidence type="ECO:0000256" key="9">
    <source>
        <dbReference type="ARBA" id="ARBA00023295"/>
    </source>
</evidence>
<protein>
    <recommendedName>
        <fullName evidence="10">Alpha-galactosidase</fullName>
        <ecNumber evidence="10">3.2.1.-</ecNumber>
    </recommendedName>
</protein>
<dbReference type="GO" id="GO:0004557">
    <property type="term" value="F:alpha-galactosidase activity"/>
    <property type="evidence" value="ECO:0007669"/>
    <property type="project" value="TreeGrafter"/>
</dbReference>
<organism evidence="13 14">
    <name type="scientific">Brachionus plicatilis</name>
    <name type="common">Marine rotifer</name>
    <name type="synonym">Brachionus muelleri</name>
    <dbReference type="NCBI Taxonomy" id="10195"/>
    <lineage>
        <taxon>Eukaryota</taxon>
        <taxon>Metazoa</taxon>
        <taxon>Spiralia</taxon>
        <taxon>Gnathifera</taxon>
        <taxon>Rotifera</taxon>
        <taxon>Eurotatoria</taxon>
        <taxon>Monogononta</taxon>
        <taxon>Pseudotrocha</taxon>
        <taxon>Ploima</taxon>
        <taxon>Brachionidae</taxon>
        <taxon>Brachionus</taxon>
    </lineage>
</organism>
<dbReference type="PROSITE" id="PS00512">
    <property type="entry name" value="ALPHA_GALACTOSIDASE"/>
    <property type="match status" value="1"/>
</dbReference>
<sequence>INSKKMIIKFLTIYITLFQITHIYSLENGLARTPPMGWMTWERFRCQTDCQNFPDECISENLIREMADRMADDGFLEAGYSYIIVDDCWLATKRDEDNRLQPDPVRFPSGIRALADYVHSKGLKFGIYEDYGTLTCGGYPGSIDHLELDAQTFAEWTVDYLKLDGCYADIHDMDKGYPLMGQYLNKTNRQIVYSCSWPAYQEGTIQPDYKKIAEYCNLWRNYDDIDDNFGSLNDIIQWFASKQDNLSLVHGPGSWNDPDMLIIGNYGLSFGQSRAQMAIWSIMAAPLIMSVDLRTIKPWHSEILLNKNLVAINQDKLGIMGKRILKINNVEIWKKPLEDDKTALVFYYPLPYGTPAVINVPLQEMGLNRSEVYNVFEAFTGELVGKYKKADTIKVKVEPSGSVFACWAEPTTLDQRSKSKSSLSKD</sequence>
<dbReference type="Proteomes" id="UP000276133">
    <property type="component" value="Unassembled WGS sequence"/>
</dbReference>
<dbReference type="InterPro" id="IPR002241">
    <property type="entry name" value="Glyco_hydro_27"/>
</dbReference>
<dbReference type="InterPro" id="IPR017853">
    <property type="entry name" value="GH"/>
</dbReference>
<evidence type="ECO:0000256" key="11">
    <source>
        <dbReference type="SAM" id="Phobius"/>
    </source>
</evidence>
<keyword evidence="6 10" id="KW-1015">Disulfide bond</keyword>
<dbReference type="GO" id="GO:0005764">
    <property type="term" value="C:lysosome"/>
    <property type="evidence" value="ECO:0007669"/>
    <property type="project" value="UniProtKB-SubCell"/>
</dbReference>
<dbReference type="InterPro" id="IPR013780">
    <property type="entry name" value="Glyco_hydro_b"/>
</dbReference>
<dbReference type="Gene3D" id="3.20.20.70">
    <property type="entry name" value="Aldolase class I"/>
    <property type="match status" value="1"/>
</dbReference>
<evidence type="ECO:0000256" key="8">
    <source>
        <dbReference type="ARBA" id="ARBA00023228"/>
    </source>
</evidence>
<dbReference type="PANTHER" id="PTHR11452">
    <property type="entry name" value="ALPHA-GALACTOSIDASE/ALPHA-N-ACETYLGALACTOSAMINIDASE"/>
    <property type="match status" value="1"/>
</dbReference>
<dbReference type="GO" id="GO:0016139">
    <property type="term" value="P:glycoside catabolic process"/>
    <property type="evidence" value="ECO:0007669"/>
    <property type="project" value="TreeGrafter"/>
</dbReference>
<accession>A0A3M7RVB3</accession>
<comment type="caution">
    <text evidence="13">The sequence shown here is derived from an EMBL/GenBank/DDBJ whole genome shotgun (WGS) entry which is preliminary data.</text>
</comment>
<keyword evidence="8" id="KW-0458">Lysosome</keyword>
<keyword evidence="4 10" id="KW-0378">Hydrolase</keyword>
<feature type="transmembrane region" description="Helical" evidence="11">
    <location>
        <begin position="7"/>
        <end position="26"/>
    </location>
</feature>